<evidence type="ECO:0000256" key="7">
    <source>
        <dbReference type="SAM" id="Phobius"/>
    </source>
</evidence>
<feature type="transmembrane region" description="Helical" evidence="7">
    <location>
        <begin position="55"/>
        <end position="74"/>
    </location>
</feature>
<dbReference type="PANTHER" id="PTHR11662:SF280">
    <property type="entry name" value="FI21844P1-RELATED"/>
    <property type="match status" value="1"/>
</dbReference>
<dbReference type="AlphaFoldDB" id="A0A212F7S2"/>
<keyword evidence="2" id="KW-0813">Transport</keyword>
<gene>
    <name evidence="9" type="ORF">KGM_201200</name>
</gene>
<feature type="transmembrane region" description="Helical" evidence="7">
    <location>
        <begin position="28"/>
        <end position="48"/>
    </location>
</feature>
<keyword evidence="5 7" id="KW-1133">Transmembrane helix</keyword>
<proteinExistence type="predicted"/>
<comment type="caution">
    <text evidence="9">The sequence shown here is derived from an EMBL/GenBank/DDBJ whole genome shotgun (WGS) entry which is preliminary data.</text>
</comment>
<evidence type="ECO:0000256" key="3">
    <source>
        <dbReference type="ARBA" id="ARBA00022692"/>
    </source>
</evidence>
<dbReference type="eggNOG" id="KOG2532">
    <property type="taxonomic scope" value="Eukaryota"/>
</dbReference>
<dbReference type="GO" id="GO:0016020">
    <property type="term" value="C:membrane"/>
    <property type="evidence" value="ECO:0007669"/>
    <property type="project" value="UniProtKB-SubCell"/>
</dbReference>
<dbReference type="EMBL" id="AGBW02009834">
    <property type="protein sequence ID" value="OWR49785.1"/>
    <property type="molecule type" value="Genomic_DNA"/>
</dbReference>
<evidence type="ECO:0000313" key="10">
    <source>
        <dbReference type="Proteomes" id="UP000007151"/>
    </source>
</evidence>
<feature type="transmembrane region" description="Helical" evidence="7">
    <location>
        <begin position="342"/>
        <end position="369"/>
    </location>
</feature>
<dbReference type="KEGG" id="dpl:KGM_201200"/>
<reference evidence="9 10" key="1">
    <citation type="journal article" date="2011" name="Cell">
        <title>The monarch butterfly genome yields insights into long-distance migration.</title>
        <authorList>
            <person name="Zhan S."/>
            <person name="Merlin C."/>
            <person name="Boore J.L."/>
            <person name="Reppert S.M."/>
        </authorList>
    </citation>
    <scope>NUCLEOTIDE SEQUENCE [LARGE SCALE GENOMIC DNA]</scope>
    <source>
        <strain evidence="9">F-2</strain>
    </source>
</reference>
<dbReference type="InParanoid" id="A0A212F7S2"/>
<feature type="transmembrane region" description="Helical" evidence="7">
    <location>
        <begin position="286"/>
        <end position="305"/>
    </location>
</feature>
<keyword evidence="4" id="KW-0769">Symport</keyword>
<feature type="domain" description="Major facilitator superfamily (MFS) profile" evidence="8">
    <location>
        <begin position="1"/>
        <end position="405"/>
    </location>
</feature>
<accession>A0A212F7S2</accession>
<dbReference type="InterPro" id="IPR011701">
    <property type="entry name" value="MFS"/>
</dbReference>
<evidence type="ECO:0000256" key="1">
    <source>
        <dbReference type="ARBA" id="ARBA00004141"/>
    </source>
</evidence>
<dbReference type="GO" id="GO:0006820">
    <property type="term" value="P:monoatomic anion transport"/>
    <property type="evidence" value="ECO:0007669"/>
    <property type="project" value="TreeGrafter"/>
</dbReference>
<evidence type="ECO:0000256" key="4">
    <source>
        <dbReference type="ARBA" id="ARBA00022847"/>
    </source>
</evidence>
<dbReference type="PROSITE" id="PS50850">
    <property type="entry name" value="MFS"/>
    <property type="match status" value="1"/>
</dbReference>
<dbReference type="Gene3D" id="1.20.1250.20">
    <property type="entry name" value="MFS general substrate transporter like domains"/>
    <property type="match status" value="2"/>
</dbReference>
<keyword evidence="10" id="KW-1185">Reference proteome</keyword>
<sequence>MGVAVLAMTDGSRDDIETYKWDKKTQGIILSSFFWGYTVMQIPAGILSKRYGGKSILLISLLTNTVICGLLPTLVKIWGWPIVCVCRVIMGLTQACLFPATHTLLGRWLPKQERTSYSGIVYGGTQIGIIIAMPISGLLADTKYGWKSIFYTVSATMLVTAGVWSFFAANMPREHRMMTEQERHYIERGLNTVEAKALRTPWRHIFQTRALWAIMVTHIGSSVSFVLFFVDLPTYIERGLKISLKNSAVLSALPYLGMWIGNISSTYICEKIYNRNYWSLLTCRKVFNSISFFGLSIGLIVLAFLGPENKSLAIITLVMSLFLSGFSAAGFLMSFLDLSPNYAGVTLSLSNAAANFGSILTPIGTSLVLKNDPTDTSRWLIVFLSTALLCVIANCVFLMFASSTQVEWDDPNFIEKTMADKEEVIPALKTVKEDAER</sequence>
<name>A0A212F7S2_DANPL</name>
<dbReference type="InterPro" id="IPR036259">
    <property type="entry name" value="MFS_trans_sf"/>
</dbReference>
<keyword evidence="3 7" id="KW-0812">Transmembrane</keyword>
<evidence type="ECO:0000256" key="6">
    <source>
        <dbReference type="ARBA" id="ARBA00023136"/>
    </source>
</evidence>
<feature type="transmembrane region" description="Helical" evidence="7">
    <location>
        <begin position="117"/>
        <end position="137"/>
    </location>
</feature>
<feature type="transmembrane region" description="Helical" evidence="7">
    <location>
        <begin position="149"/>
        <end position="169"/>
    </location>
</feature>
<evidence type="ECO:0000256" key="2">
    <source>
        <dbReference type="ARBA" id="ARBA00022448"/>
    </source>
</evidence>
<dbReference type="FunFam" id="1.20.1250.20:FF:000423">
    <property type="entry name" value="Putative inorganic phosphate cotransporter-like Protein"/>
    <property type="match status" value="1"/>
</dbReference>
<feature type="transmembrane region" description="Helical" evidence="7">
    <location>
        <begin position="210"/>
        <end position="230"/>
    </location>
</feature>
<dbReference type="FunFam" id="1.20.1250.20:FF:000003">
    <property type="entry name" value="Solute carrier family 17 member 3"/>
    <property type="match status" value="1"/>
</dbReference>
<dbReference type="Pfam" id="PF07690">
    <property type="entry name" value="MFS_1"/>
    <property type="match status" value="1"/>
</dbReference>
<protein>
    <submittedName>
        <fullName evidence="9">Inorganic phosphate cotransporter like protein</fullName>
    </submittedName>
</protein>
<evidence type="ECO:0000259" key="8">
    <source>
        <dbReference type="PROSITE" id="PS50850"/>
    </source>
</evidence>
<dbReference type="Proteomes" id="UP000007151">
    <property type="component" value="Unassembled WGS sequence"/>
</dbReference>
<dbReference type="InterPro" id="IPR020846">
    <property type="entry name" value="MFS_dom"/>
</dbReference>
<organism evidence="9 10">
    <name type="scientific">Danaus plexippus plexippus</name>
    <dbReference type="NCBI Taxonomy" id="278856"/>
    <lineage>
        <taxon>Eukaryota</taxon>
        <taxon>Metazoa</taxon>
        <taxon>Ecdysozoa</taxon>
        <taxon>Arthropoda</taxon>
        <taxon>Hexapoda</taxon>
        <taxon>Insecta</taxon>
        <taxon>Pterygota</taxon>
        <taxon>Neoptera</taxon>
        <taxon>Endopterygota</taxon>
        <taxon>Lepidoptera</taxon>
        <taxon>Glossata</taxon>
        <taxon>Ditrysia</taxon>
        <taxon>Papilionoidea</taxon>
        <taxon>Nymphalidae</taxon>
        <taxon>Danainae</taxon>
        <taxon>Danaini</taxon>
        <taxon>Danaina</taxon>
        <taxon>Danaus</taxon>
        <taxon>Danaus</taxon>
    </lineage>
</organism>
<feature type="transmembrane region" description="Helical" evidence="7">
    <location>
        <begin position="381"/>
        <end position="401"/>
    </location>
</feature>
<dbReference type="GO" id="GO:0015293">
    <property type="term" value="F:symporter activity"/>
    <property type="evidence" value="ECO:0007669"/>
    <property type="project" value="UniProtKB-KW"/>
</dbReference>
<dbReference type="InterPro" id="IPR050382">
    <property type="entry name" value="MFS_Na/Anion_cotransporter"/>
</dbReference>
<keyword evidence="6 7" id="KW-0472">Membrane</keyword>
<evidence type="ECO:0000256" key="5">
    <source>
        <dbReference type="ARBA" id="ARBA00022989"/>
    </source>
</evidence>
<evidence type="ECO:0000313" key="9">
    <source>
        <dbReference type="EMBL" id="OWR49785.1"/>
    </source>
</evidence>
<dbReference type="SUPFAM" id="SSF103473">
    <property type="entry name" value="MFS general substrate transporter"/>
    <property type="match status" value="1"/>
</dbReference>
<feature type="transmembrane region" description="Helical" evidence="7">
    <location>
        <begin position="312"/>
        <end position="336"/>
    </location>
</feature>
<dbReference type="PANTHER" id="PTHR11662">
    <property type="entry name" value="SOLUTE CARRIER FAMILY 17"/>
    <property type="match status" value="1"/>
</dbReference>
<comment type="subcellular location">
    <subcellularLocation>
        <location evidence="1">Membrane</location>
        <topology evidence="1">Multi-pass membrane protein</topology>
    </subcellularLocation>
</comment>